<protein>
    <recommendedName>
        <fullName evidence="3">Nanos-type domain-containing protein</fullName>
    </recommendedName>
</protein>
<keyword evidence="2" id="KW-1185">Reference proteome</keyword>
<evidence type="ECO:0000313" key="1">
    <source>
        <dbReference type="EMBL" id="OXU20497.1"/>
    </source>
</evidence>
<comment type="caution">
    <text evidence="1">The sequence shown here is derived from an EMBL/GenBank/DDBJ whole genome shotgun (WGS) entry which is preliminary data.</text>
</comment>
<dbReference type="AlphaFoldDB" id="A0A232EQA3"/>
<dbReference type="Proteomes" id="UP000215335">
    <property type="component" value="Unassembled WGS sequence"/>
</dbReference>
<name>A0A232EQA3_9HYME</name>
<evidence type="ECO:0008006" key="3">
    <source>
        <dbReference type="Google" id="ProtNLM"/>
    </source>
</evidence>
<organism evidence="1 2">
    <name type="scientific">Trichomalopsis sarcophagae</name>
    <dbReference type="NCBI Taxonomy" id="543379"/>
    <lineage>
        <taxon>Eukaryota</taxon>
        <taxon>Metazoa</taxon>
        <taxon>Ecdysozoa</taxon>
        <taxon>Arthropoda</taxon>
        <taxon>Hexapoda</taxon>
        <taxon>Insecta</taxon>
        <taxon>Pterygota</taxon>
        <taxon>Neoptera</taxon>
        <taxon>Endopterygota</taxon>
        <taxon>Hymenoptera</taxon>
        <taxon>Apocrita</taxon>
        <taxon>Proctotrupomorpha</taxon>
        <taxon>Chalcidoidea</taxon>
        <taxon>Pteromalidae</taxon>
        <taxon>Pteromalinae</taxon>
        <taxon>Trichomalopsis</taxon>
    </lineage>
</organism>
<evidence type="ECO:0000313" key="2">
    <source>
        <dbReference type="Proteomes" id="UP000215335"/>
    </source>
</evidence>
<gene>
    <name evidence="1" type="ORF">TSAR_004232</name>
</gene>
<reference evidence="1 2" key="1">
    <citation type="journal article" date="2017" name="Curr. Biol.">
        <title>The Evolution of Venom by Co-option of Single-Copy Genes.</title>
        <authorList>
            <person name="Martinson E.O."/>
            <person name="Mrinalini"/>
            <person name="Kelkar Y.D."/>
            <person name="Chang C.H."/>
            <person name="Werren J.H."/>
        </authorList>
    </citation>
    <scope>NUCLEOTIDE SEQUENCE [LARGE SCALE GENOMIC DNA]</scope>
    <source>
        <strain evidence="1 2">Alberta</strain>
        <tissue evidence="1">Whole body</tissue>
    </source>
</reference>
<dbReference type="EMBL" id="NNAY01002821">
    <property type="protein sequence ID" value="OXU20497.1"/>
    <property type="molecule type" value="Genomic_DNA"/>
</dbReference>
<sequence>MNNARQGSCSGAKGPSGVRGRLLYVSGALKCLQVRCQGCDKPGVTVKTCPNYLRYERKGG</sequence>
<proteinExistence type="predicted"/>
<accession>A0A232EQA3</accession>